<reference evidence="2 3" key="1">
    <citation type="submission" date="2016-10" db="EMBL/GenBank/DDBJ databases">
        <authorList>
            <person name="de Groot N.N."/>
        </authorList>
    </citation>
    <scope>NUCLEOTIDE SEQUENCE [LARGE SCALE GENOMIC DNA]</scope>
    <source>
        <strain evidence="2 3">DSM 23842</strain>
    </source>
</reference>
<dbReference type="Proteomes" id="UP000198846">
    <property type="component" value="Unassembled WGS sequence"/>
</dbReference>
<name>A0A1H4AY34_BIZPA</name>
<proteinExistence type="predicted"/>
<keyword evidence="1" id="KW-0732">Signal</keyword>
<evidence type="ECO:0008006" key="4">
    <source>
        <dbReference type="Google" id="ProtNLM"/>
    </source>
</evidence>
<dbReference type="RefSeq" id="WP_092134720.1">
    <property type="nucleotide sequence ID" value="NZ_FNQK01000012.1"/>
</dbReference>
<gene>
    <name evidence="2" type="ORF">SAMN04487990_11258</name>
</gene>
<protein>
    <recommendedName>
        <fullName evidence="4">MORN repeat variant</fullName>
    </recommendedName>
</protein>
<dbReference type="EMBL" id="FNQK01000012">
    <property type="protein sequence ID" value="SEA40542.1"/>
    <property type="molecule type" value="Genomic_DNA"/>
</dbReference>
<dbReference type="SUPFAM" id="SSF82185">
    <property type="entry name" value="Histone H3 K4-specific methyltransferase SET7/9 N-terminal domain"/>
    <property type="match status" value="1"/>
</dbReference>
<sequence length="119" mass="13614">MKNILAIVLMLTVTFAYSQEASTPPKYEKQGDFIIATYFHDNGAIAQKGQFNENNKLEGTWVSYDKTGNKQALSQYRNGIKVGTWLFWQDNNLREVDYNNNVIENVGEWTNKTQVAISN</sequence>
<keyword evidence="3" id="KW-1185">Reference proteome</keyword>
<evidence type="ECO:0000256" key="1">
    <source>
        <dbReference type="SAM" id="SignalP"/>
    </source>
</evidence>
<organism evidence="2 3">
    <name type="scientific">Bizionia paragorgiae</name>
    <dbReference type="NCBI Taxonomy" id="283786"/>
    <lineage>
        <taxon>Bacteria</taxon>
        <taxon>Pseudomonadati</taxon>
        <taxon>Bacteroidota</taxon>
        <taxon>Flavobacteriia</taxon>
        <taxon>Flavobacteriales</taxon>
        <taxon>Flavobacteriaceae</taxon>
        <taxon>Bizionia</taxon>
    </lineage>
</organism>
<dbReference type="Gene3D" id="2.20.110.10">
    <property type="entry name" value="Histone H3 K4-specific methyltransferase SET7/9 N-terminal domain"/>
    <property type="match status" value="1"/>
</dbReference>
<dbReference type="AlphaFoldDB" id="A0A1H4AY34"/>
<feature type="signal peptide" evidence="1">
    <location>
        <begin position="1"/>
        <end position="18"/>
    </location>
</feature>
<evidence type="ECO:0000313" key="2">
    <source>
        <dbReference type="EMBL" id="SEA40542.1"/>
    </source>
</evidence>
<feature type="chain" id="PRO_5011782539" description="MORN repeat variant" evidence="1">
    <location>
        <begin position="19"/>
        <end position="119"/>
    </location>
</feature>
<dbReference type="OrthoDB" id="1467310at2"/>
<accession>A0A1H4AY34</accession>
<evidence type="ECO:0000313" key="3">
    <source>
        <dbReference type="Proteomes" id="UP000198846"/>
    </source>
</evidence>
<dbReference type="STRING" id="283786.SAMN04487990_11258"/>